<organism evidence="1 2">
    <name type="scientific">Sunxiuqinia dokdonensis</name>
    <dbReference type="NCBI Taxonomy" id="1409788"/>
    <lineage>
        <taxon>Bacteria</taxon>
        <taxon>Pseudomonadati</taxon>
        <taxon>Bacteroidota</taxon>
        <taxon>Bacteroidia</taxon>
        <taxon>Marinilabiliales</taxon>
        <taxon>Prolixibacteraceae</taxon>
        <taxon>Sunxiuqinia</taxon>
    </lineage>
</organism>
<reference evidence="2" key="1">
    <citation type="submission" date="2015-07" db="EMBL/GenBank/DDBJ databases">
        <title>Genome sequencing of Sunxiuqinia dokdonensis strain SK.</title>
        <authorList>
            <person name="Ahn S."/>
            <person name="Kim B.-C."/>
        </authorList>
    </citation>
    <scope>NUCLEOTIDE SEQUENCE [LARGE SCALE GENOMIC DNA]</scope>
    <source>
        <strain evidence="2">SK</strain>
    </source>
</reference>
<dbReference type="STRING" id="1409788.NC99_25910"/>
<sequence>MTSPEIADKIGISVKGVEKIISVLKKEDRIERLGSRKTGYWSVKK</sequence>
<name>A0A0L8V832_9BACT</name>
<dbReference type="Proteomes" id="UP000036958">
    <property type="component" value="Unassembled WGS sequence"/>
</dbReference>
<evidence type="ECO:0000313" key="2">
    <source>
        <dbReference type="Proteomes" id="UP000036958"/>
    </source>
</evidence>
<protein>
    <submittedName>
        <fullName evidence="1">Uncharacterized protein</fullName>
    </submittedName>
</protein>
<gene>
    <name evidence="1" type="ORF">NC99_25910</name>
</gene>
<dbReference type="EMBL" id="LGIA01000159">
    <property type="protein sequence ID" value="KOH44606.1"/>
    <property type="molecule type" value="Genomic_DNA"/>
</dbReference>
<proteinExistence type="predicted"/>
<comment type="caution">
    <text evidence="1">The sequence shown here is derived from an EMBL/GenBank/DDBJ whole genome shotgun (WGS) entry which is preliminary data.</text>
</comment>
<dbReference type="AlphaFoldDB" id="A0A0L8V832"/>
<accession>A0A0L8V832</accession>
<evidence type="ECO:0000313" key="1">
    <source>
        <dbReference type="EMBL" id="KOH44606.1"/>
    </source>
</evidence>
<keyword evidence="2" id="KW-1185">Reference proteome</keyword>